<evidence type="ECO:0000256" key="2">
    <source>
        <dbReference type="SAM" id="SignalP"/>
    </source>
</evidence>
<feature type="chain" id="PRO_5021753974" evidence="2">
    <location>
        <begin position="19"/>
        <end position="808"/>
    </location>
</feature>
<organism evidence="6 7">
    <name type="scientific">SAR86 cluster bacterium</name>
    <dbReference type="NCBI Taxonomy" id="2030880"/>
    <lineage>
        <taxon>Bacteria</taxon>
        <taxon>Pseudomonadati</taxon>
        <taxon>Pseudomonadota</taxon>
        <taxon>Gammaproteobacteria</taxon>
        <taxon>SAR86 cluster</taxon>
    </lineage>
</organism>
<dbReference type="InterPro" id="IPR036962">
    <property type="entry name" value="Glyco_hydro_3_N_sf"/>
</dbReference>
<dbReference type="GO" id="GO:0009251">
    <property type="term" value="P:glucan catabolic process"/>
    <property type="evidence" value="ECO:0007669"/>
    <property type="project" value="TreeGrafter"/>
</dbReference>
<dbReference type="PANTHER" id="PTHR30620">
    <property type="entry name" value="PERIPLASMIC BETA-GLUCOSIDASE-RELATED"/>
    <property type="match status" value="1"/>
</dbReference>
<gene>
    <name evidence="6" type="ORF">EVA92_01440</name>
</gene>
<dbReference type="Pfam" id="PF00933">
    <property type="entry name" value="Glyco_hydro_3"/>
    <property type="match status" value="1"/>
</dbReference>
<dbReference type="Pfam" id="PF18559">
    <property type="entry name" value="Exop_C"/>
    <property type="match status" value="1"/>
</dbReference>
<dbReference type="PRINTS" id="PR00133">
    <property type="entry name" value="GLHYDRLASE3"/>
</dbReference>
<dbReference type="EMBL" id="SHBE01000002">
    <property type="protein sequence ID" value="RZO26842.1"/>
    <property type="molecule type" value="Genomic_DNA"/>
</dbReference>
<dbReference type="Proteomes" id="UP000315825">
    <property type="component" value="Unassembled WGS sequence"/>
</dbReference>
<dbReference type="PANTHER" id="PTHR30620:SF77">
    <property type="entry name" value="LYSOSOMAL BETA GLUCOSIDASE-LIKE"/>
    <property type="match status" value="1"/>
</dbReference>
<keyword evidence="1 6" id="KW-0378">Hydrolase</keyword>
<dbReference type="Gene3D" id="3.40.50.1700">
    <property type="entry name" value="Glycoside hydrolase family 3 C-terminal domain"/>
    <property type="match status" value="1"/>
</dbReference>
<accession>A0A520N027</accession>
<dbReference type="InterPro" id="IPR002772">
    <property type="entry name" value="Glyco_hydro_3_C"/>
</dbReference>
<keyword evidence="2" id="KW-0732">Signal</keyword>
<dbReference type="GO" id="GO:0008422">
    <property type="term" value="F:beta-glucosidase activity"/>
    <property type="evidence" value="ECO:0007669"/>
    <property type="project" value="TreeGrafter"/>
</dbReference>
<dbReference type="SUPFAM" id="SSF51445">
    <property type="entry name" value="(Trans)glycosidases"/>
    <property type="match status" value="1"/>
</dbReference>
<reference evidence="6 7" key="1">
    <citation type="submission" date="2019-02" db="EMBL/GenBank/DDBJ databases">
        <title>Prokaryotic population dynamics and viral predation in marine succession experiment using metagenomics: the confinement effect.</title>
        <authorList>
            <person name="Haro-Moreno J.M."/>
            <person name="Rodriguez-Valera F."/>
            <person name="Lopez-Perez M."/>
        </authorList>
    </citation>
    <scope>NUCLEOTIDE SEQUENCE [LARGE SCALE GENOMIC DNA]</scope>
    <source>
        <strain evidence="6">MED-G159</strain>
    </source>
</reference>
<evidence type="ECO:0000259" key="3">
    <source>
        <dbReference type="Pfam" id="PF00933"/>
    </source>
</evidence>
<evidence type="ECO:0000259" key="4">
    <source>
        <dbReference type="Pfam" id="PF01915"/>
    </source>
</evidence>
<dbReference type="InterPro" id="IPR017853">
    <property type="entry name" value="GH"/>
</dbReference>
<evidence type="ECO:0000313" key="7">
    <source>
        <dbReference type="Proteomes" id="UP000315825"/>
    </source>
</evidence>
<dbReference type="Gene3D" id="2.60.120.430">
    <property type="entry name" value="Galactose-binding lectin"/>
    <property type="match status" value="1"/>
</dbReference>
<dbReference type="Pfam" id="PF01915">
    <property type="entry name" value="Glyco_hydro_3_C"/>
    <property type="match status" value="1"/>
</dbReference>
<dbReference type="InterPro" id="IPR008979">
    <property type="entry name" value="Galactose-bd-like_sf"/>
</dbReference>
<dbReference type="InterPro" id="IPR041443">
    <property type="entry name" value="Exop_C"/>
</dbReference>
<dbReference type="Gene3D" id="3.20.20.300">
    <property type="entry name" value="Glycoside hydrolase, family 3, N-terminal domain"/>
    <property type="match status" value="1"/>
</dbReference>
<dbReference type="AlphaFoldDB" id="A0A520N027"/>
<dbReference type="InterPro" id="IPR001764">
    <property type="entry name" value="Glyco_hydro_3_N"/>
</dbReference>
<feature type="signal peptide" evidence="2">
    <location>
        <begin position="1"/>
        <end position="18"/>
    </location>
</feature>
<dbReference type="SUPFAM" id="SSF49785">
    <property type="entry name" value="Galactose-binding domain-like"/>
    <property type="match status" value="1"/>
</dbReference>
<proteinExistence type="predicted"/>
<comment type="caution">
    <text evidence="6">The sequence shown here is derived from an EMBL/GenBank/DDBJ whole genome shotgun (WGS) entry which is preliminary data.</text>
</comment>
<feature type="domain" description="Glycoside hydrolase family 3 C-terminal" evidence="4">
    <location>
        <begin position="400"/>
        <end position="611"/>
    </location>
</feature>
<protein>
    <submittedName>
        <fullName evidence="6">Glycoside hydrolase family 3 protein</fullName>
    </submittedName>
</protein>
<feature type="domain" description="ExoP galactose-binding-like" evidence="5">
    <location>
        <begin position="658"/>
        <end position="795"/>
    </location>
</feature>
<name>A0A520N027_9GAMM</name>
<feature type="domain" description="Glycoside hydrolase family 3 N-terminal" evidence="3">
    <location>
        <begin position="43"/>
        <end position="361"/>
    </location>
</feature>
<dbReference type="InterPro" id="IPR051915">
    <property type="entry name" value="Cellulose_Degrad_GH3"/>
</dbReference>
<evidence type="ECO:0000256" key="1">
    <source>
        <dbReference type="ARBA" id="ARBA00022801"/>
    </source>
</evidence>
<evidence type="ECO:0000313" key="6">
    <source>
        <dbReference type="EMBL" id="RZO26842.1"/>
    </source>
</evidence>
<sequence>MKKVFIFTFLFVNFLSHAVDWTRENFCPTGDIDKVQKILSGMTVDEKVGQVIMADLDFVEPSDLKKYPLGGILNGGNTSPNGKLRSSPNEWKELAQDFYNNSVERGGANIPVLWGTDAVHGHSNVFGATIYPHNIGLGASQNPDLLKEIGSAVAEEVLATGLFWTFAPTVTVPQDYRWGRTYEGYSESPDLVTVLGNAFIEGLQGKDEEFLSDKKIIGTAKHFLGDGGTFLGRDQGDTKTTEEALKEIHGTSYFGALDNCIQTVMASFNSWNGSKIHGNYYILTEVLKNQMNFDGFVVGDWNGHGQVPGCSNANCAESFNAGVDMFMVPENWKDLYRNTLRQVKSGEISLERLDDAVRRILLVKERLGMFDGRRPDNTIFSEVGTQKNRDVARQAVRESMVLLKNNNNILPLSRDAKILVVGKDADSLRTQTGGWTLDWQGTNNENSDFPGSITFLQAVQEIVGKENLTYVKNLDNINESYDAAIVVYGEQPYAEGVGDRRNLRFAQTRQQVFLKKLKTKGIPAVSIFFSGRPLWMTKELNLSEAFIAAWLPGTESRGMTDVIFKKANNNINYDFIGKLPFSWPKNPFQANLNFYDSASDPLFAFDYGLNYESSTNLSFFNEELDQSFLELSELSLLNGSISEGFLGYIQENNLQQIQILSGQTISQSGVVSTELIDVEKQDDTLKVVLENSQFPNSLIIISQSILNLNNLEDGFLNIKARFLDKEKPMYFIFMCGFDCMATLDLSNYFSESNEFSDYSIPLSCLVDQGVDLSKVNIPFILMSEGPMDVELRSINFAKNKTGKLFRCN</sequence>
<dbReference type="SUPFAM" id="SSF52279">
    <property type="entry name" value="Beta-D-glucan exohydrolase, C-terminal domain"/>
    <property type="match status" value="1"/>
</dbReference>
<evidence type="ECO:0000259" key="5">
    <source>
        <dbReference type="Pfam" id="PF18559"/>
    </source>
</evidence>
<dbReference type="InterPro" id="IPR036881">
    <property type="entry name" value="Glyco_hydro_3_C_sf"/>
</dbReference>